<feature type="transmembrane region" description="Helical" evidence="7">
    <location>
        <begin position="137"/>
        <end position="161"/>
    </location>
</feature>
<dbReference type="SMART" id="SM00382">
    <property type="entry name" value="AAA"/>
    <property type="match status" value="1"/>
</dbReference>
<keyword evidence="4" id="KW-0067">ATP-binding</keyword>
<dbReference type="RefSeq" id="WP_326298075.1">
    <property type="nucleotide sequence ID" value="NZ_JAYLLH010000020.1"/>
</dbReference>
<evidence type="ECO:0000313" key="11">
    <source>
        <dbReference type="Proteomes" id="UP001348149"/>
    </source>
</evidence>
<comment type="caution">
    <text evidence="10">The sequence shown here is derived from an EMBL/GenBank/DDBJ whole genome shotgun (WGS) entry which is preliminary data.</text>
</comment>
<dbReference type="SUPFAM" id="SSF52540">
    <property type="entry name" value="P-loop containing nucleoside triphosphate hydrolases"/>
    <property type="match status" value="1"/>
</dbReference>
<evidence type="ECO:0000259" key="8">
    <source>
        <dbReference type="PROSITE" id="PS50893"/>
    </source>
</evidence>
<evidence type="ECO:0000313" key="10">
    <source>
        <dbReference type="EMBL" id="MEC3862322.1"/>
    </source>
</evidence>
<keyword evidence="5 7" id="KW-1133">Transmembrane helix</keyword>
<accession>A0ABU6HIN5</accession>
<dbReference type="InterPro" id="IPR003593">
    <property type="entry name" value="AAA+_ATPase"/>
</dbReference>
<dbReference type="InterPro" id="IPR017871">
    <property type="entry name" value="ABC_transporter-like_CS"/>
</dbReference>
<dbReference type="Proteomes" id="UP001348149">
    <property type="component" value="Unassembled WGS sequence"/>
</dbReference>
<evidence type="ECO:0000256" key="6">
    <source>
        <dbReference type="ARBA" id="ARBA00023136"/>
    </source>
</evidence>
<dbReference type="EMBL" id="JAYLLH010000020">
    <property type="protein sequence ID" value="MEC3862322.1"/>
    <property type="molecule type" value="Genomic_DNA"/>
</dbReference>
<dbReference type="Pfam" id="PF00005">
    <property type="entry name" value="ABC_tran"/>
    <property type="match status" value="1"/>
</dbReference>
<dbReference type="PROSITE" id="PS00211">
    <property type="entry name" value="ABC_TRANSPORTER_1"/>
    <property type="match status" value="1"/>
</dbReference>
<feature type="domain" description="ABC transmembrane type-1" evidence="9">
    <location>
        <begin position="31"/>
        <end position="310"/>
    </location>
</feature>
<keyword evidence="6 7" id="KW-0472">Membrane</keyword>
<evidence type="ECO:0000256" key="5">
    <source>
        <dbReference type="ARBA" id="ARBA00022989"/>
    </source>
</evidence>
<dbReference type="Pfam" id="PF00664">
    <property type="entry name" value="ABC_membrane"/>
    <property type="match status" value="1"/>
</dbReference>
<dbReference type="Gene3D" id="3.40.50.300">
    <property type="entry name" value="P-loop containing nucleotide triphosphate hydrolases"/>
    <property type="match status" value="1"/>
</dbReference>
<evidence type="ECO:0000256" key="3">
    <source>
        <dbReference type="ARBA" id="ARBA00022741"/>
    </source>
</evidence>
<feature type="domain" description="ABC transporter" evidence="8">
    <location>
        <begin position="343"/>
        <end position="553"/>
    </location>
</feature>
<feature type="transmembrane region" description="Helical" evidence="7">
    <location>
        <begin position="27"/>
        <end position="53"/>
    </location>
</feature>
<dbReference type="SUPFAM" id="SSF90123">
    <property type="entry name" value="ABC transporter transmembrane region"/>
    <property type="match status" value="1"/>
</dbReference>
<evidence type="ECO:0000256" key="2">
    <source>
        <dbReference type="ARBA" id="ARBA00022692"/>
    </source>
</evidence>
<keyword evidence="11" id="KW-1185">Reference proteome</keyword>
<name>A0ABU6HIN5_9RHOB</name>
<keyword evidence="2 7" id="KW-0812">Transmembrane</keyword>
<proteinExistence type="predicted"/>
<feature type="transmembrane region" description="Helical" evidence="7">
    <location>
        <begin position="167"/>
        <end position="185"/>
    </location>
</feature>
<evidence type="ECO:0000256" key="1">
    <source>
        <dbReference type="ARBA" id="ARBA00004651"/>
    </source>
</evidence>
<feature type="transmembrane region" description="Helical" evidence="7">
    <location>
        <begin position="65"/>
        <end position="86"/>
    </location>
</feature>
<dbReference type="CDD" id="cd18782">
    <property type="entry name" value="ABC_6TM_PrtD_LapB_HlyB_like"/>
    <property type="match status" value="1"/>
</dbReference>
<dbReference type="PROSITE" id="PS50929">
    <property type="entry name" value="ABC_TM1F"/>
    <property type="match status" value="1"/>
</dbReference>
<dbReference type="InterPro" id="IPR011527">
    <property type="entry name" value="ABC1_TM_dom"/>
</dbReference>
<gene>
    <name evidence="10" type="ORF">VK792_13590</name>
</gene>
<dbReference type="PROSITE" id="PS50893">
    <property type="entry name" value="ABC_TRANSPORTER_2"/>
    <property type="match status" value="1"/>
</dbReference>
<dbReference type="InterPro" id="IPR036640">
    <property type="entry name" value="ABC1_TM_sf"/>
</dbReference>
<dbReference type="Gene3D" id="1.20.1560.10">
    <property type="entry name" value="ABC transporter type 1, transmembrane domain"/>
    <property type="match status" value="1"/>
</dbReference>
<evidence type="ECO:0000259" key="9">
    <source>
        <dbReference type="PROSITE" id="PS50929"/>
    </source>
</evidence>
<reference evidence="10 11" key="1">
    <citation type="submission" date="2024-01" db="EMBL/GenBank/DDBJ databases">
        <title>Mesobacterium rodlantinim sp. nov., isolated from shallow sea hydrothermal systems off Kueishantao Island.</title>
        <authorList>
            <person name="Su Z."/>
            <person name="Tang K."/>
        </authorList>
    </citation>
    <scope>NUCLEOTIDE SEQUENCE [LARGE SCALE GENOMIC DNA]</scope>
    <source>
        <strain evidence="10 11">TK19101</strain>
    </source>
</reference>
<keyword evidence="3" id="KW-0547">Nucleotide-binding</keyword>
<protein>
    <submittedName>
        <fullName evidence="10">Peptidase domain-containing ABC transporter</fullName>
    </submittedName>
</protein>
<dbReference type="InterPro" id="IPR003439">
    <property type="entry name" value="ABC_transporter-like_ATP-bd"/>
</dbReference>
<organism evidence="10 11">
    <name type="scientific">Mesobacterium hydrothermale</name>
    <dbReference type="NCBI Taxonomy" id="3111907"/>
    <lineage>
        <taxon>Bacteria</taxon>
        <taxon>Pseudomonadati</taxon>
        <taxon>Pseudomonadota</taxon>
        <taxon>Alphaproteobacteria</taxon>
        <taxon>Rhodobacterales</taxon>
        <taxon>Roseobacteraceae</taxon>
        <taxon>Mesobacterium</taxon>
    </lineage>
</organism>
<dbReference type="PANTHER" id="PTHR43394:SF1">
    <property type="entry name" value="ATP-BINDING CASSETTE SUB-FAMILY B MEMBER 10, MITOCHONDRIAL"/>
    <property type="match status" value="1"/>
</dbReference>
<dbReference type="InterPro" id="IPR039421">
    <property type="entry name" value="Type_1_exporter"/>
</dbReference>
<evidence type="ECO:0000256" key="4">
    <source>
        <dbReference type="ARBA" id="ARBA00022840"/>
    </source>
</evidence>
<sequence>MTDRQDENAGEIPLSWFGKTLWKFTPLYIELVFLAICLRLIGLVEPFIFQVIIDRILPFQREASLLVVVAIFVAVSLFQLGFEVLSELLGMLTANRVTREFGARIFDHLFKLPVSHFRKWSVGETIARISETDTIRAFLVGTTTGVFLDLIFVFIYIAVLFTLSAELTLIILAALPVQILIYLGFGPFLRRRLRVQFDAGAAHQTQMVENISGIASVKALSAEGKMLERLDETLHANLNAGYRVGLLNIWNDKLLFIVDKAITIGIIYFGAQFVFAGQMTLGELIAFHLLAEKVTGPIENFSSLWESWQNIRVSRQRLGDVVNTPMEPFDALAKLPRNIEARLDFANVDFAYHPSAPILRGFSFSAEPNTLTLVVGPSGIGKSTFGRLASGIDSPDKGEVLLGGENIARYEPHDVRTRIAYVPQEPYLFSGTLRENLTLGGTEASDETIARALRISAAETLVEQLPLGLETHVGERGSALSGGQRQRIAIARSLIRSRKVIILDEPTSALDSASQRCMAAELQKLKREATLIIITHSPDIFESPDQVVDFEALR</sequence>
<dbReference type="InterPro" id="IPR027417">
    <property type="entry name" value="P-loop_NTPase"/>
</dbReference>
<comment type="subcellular location">
    <subcellularLocation>
        <location evidence="1">Cell membrane</location>
        <topology evidence="1">Multi-pass membrane protein</topology>
    </subcellularLocation>
</comment>
<dbReference type="PANTHER" id="PTHR43394">
    <property type="entry name" value="ATP-DEPENDENT PERMEASE MDL1, MITOCHONDRIAL"/>
    <property type="match status" value="1"/>
</dbReference>
<evidence type="ECO:0000256" key="7">
    <source>
        <dbReference type="SAM" id="Phobius"/>
    </source>
</evidence>